<feature type="domain" description="Helicase ATP-binding" evidence="2">
    <location>
        <begin position="417"/>
        <end position="577"/>
    </location>
</feature>
<feature type="domain" description="Helicase C-terminal" evidence="3">
    <location>
        <begin position="700"/>
        <end position="857"/>
    </location>
</feature>
<comment type="caution">
    <text evidence="4">The sequence shown here is derived from an EMBL/GenBank/DDBJ whole genome shotgun (WGS) entry which is preliminary data.</text>
</comment>
<dbReference type="InterPro" id="IPR049730">
    <property type="entry name" value="SNF2/RAD54-like_C"/>
</dbReference>
<dbReference type="Pfam" id="PF00176">
    <property type="entry name" value="SNF2-rel_dom"/>
    <property type="match status" value="1"/>
</dbReference>
<dbReference type="Proteomes" id="UP000602647">
    <property type="component" value="Unassembled WGS sequence"/>
</dbReference>
<dbReference type="InterPro" id="IPR027417">
    <property type="entry name" value="P-loop_NTPase"/>
</dbReference>
<dbReference type="CDD" id="cd18793">
    <property type="entry name" value="SF2_C_SNF"/>
    <property type="match status" value="1"/>
</dbReference>
<dbReference type="Pfam" id="PF12419">
    <property type="entry name" value="DUF3670"/>
    <property type="match status" value="1"/>
</dbReference>
<dbReference type="GO" id="GO:0005524">
    <property type="term" value="F:ATP binding"/>
    <property type="evidence" value="ECO:0007669"/>
    <property type="project" value="InterPro"/>
</dbReference>
<evidence type="ECO:0000313" key="4">
    <source>
        <dbReference type="EMBL" id="MBC6680585.1"/>
    </source>
</evidence>
<dbReference type="GO" id="GO:0016787">
    <property type="term" value="F:hydrolase activity"/>
    <property type="evidence" value="ECO:0007669"/>
    <property type="project" value="UniProtKB-KW"/>
</dbReference>
<dbReference type="EMBL" id="JACRYT010000015">
    <property type="protein sequence ID" value="MBC6680585.1"/>
    <property type="molecule type" value="Genomic_DNA"/>
</dbReference>
<keyword evidence="5" id="KW-1185">Reference proteome</keyword>
<dbReference type="Gene3D" id="3.40.50.300">
    <property type="entry name" value="P-loop containing nucleotide triphosphate hydrolases"/>
    <property type="match status" value="1"/>
</dbReference>
<evidence type="ECO:0000256" key="1">
    <source>
        <dbReference type="ARBA" id="ARBA00022801"/>
    </source>
</evidence>
<dbReference type="Gene3D" id="3.40.50.10810">
    <property type="entry name" value="Tandem AAA-ATPase domain"/>
    <property type="match status" value="1"/>
</dbReference>
<gene>
    <name evidence="4" type="ORF">H9L42_12215</name>
</gene>
<name>A0A923NQ03_9FIRM</name>
<dbReference type="InterPro" id="IPR001650">
    <property type="entry name" value="Helicase_C-like"/>
</dbReference>
<proteinExistence type="predicted"/>
<keyword evidence="4" id="KW-0347">Helicase</keyword>
<dbReference type="AlphaFoldDB" id="A0A923NQ03"/>
<evidence type="ECO:0000259" key="2">
    <source>
        <dbReference type="PROSITE" id="PS51192"/>
    </source>
</evidence>
<keyword evidence="4" id="KW-0547">Nucleotide-binding</keyword>
<evidence type="ECO:0000313" key="5">
    <source>
        <dbReference type="Proteomes" id="UP000602647"/>
    </source>
</evidence>
<dbReference type="InterPro" id="IPR014001">
    <property type="entry name" value="Helicase_ATP-bd"/>
</dbReference>
<dbReference type="RefSeq" id="WP_187303680.1">
    <property type="nucleotide sequence ID" value="NZ_JACRYT010000015.1"/>
</dbReference>
<reference evidence="4" key="1">
    <citation type="submission" date="2020-08" db="EMBL/GenBank/DDBJ databases">
        <title>Genome public.</title>
        <authorList>
            <person name="Liu C."/>
            <person name="Sun Q."/>
        </authorList>
    </citation>
    <scope>NUCLEOTIDE SEQUENCE</scope>
    <source>
        <strain evidence="4">BX12</strain>
    </source>
</reference>
<dbReference type="InterPro" id="IPR022138">
    <property type="entry name" value="DUF3670"/>
</dbReference>
<dbReference type="SMART" id="SM00487">
    <property type="entry name" value="DEXDc"/>
    <property type="match status" value="1"/>
</dbReference>
<protein>
    <submittedName>
        <fullName evidence="4">DEAD/DEAH box helicase</fullName>
    </submittedName>
</protein>
<accession>A0A923NQ03</accession>
<dbReference type="InterPro" id="IPR000330">
    <property type="entry name" value="SNF2_N"/>
</dbReference>
<dbReference type="PROSITE" id="PS51194">
    <property type="entry name" value="HELICASE_CTER"/>
    <property type="match status" value="1"/>
</dbReference>
<dbReference type="GO" id="GO:0004386">
    <property type="term" value="F:helicase activity"/>
    <property type="evidence" value="ECO:0007669"/>
    <property type="project" value="UniProtKB-KW"/>
</dbReference>
<dbReference type="Pfam" id="PF00271">
    <property type="entry name" value="Helicase_C"/>
    <property type="match status" value="1"/>
</dbReference>
<dbReference type="PANTHER" id="PTHR10799">
    <property type="entry name" value="SNF2/RAD54 HELICASE FAMILY"/>
    <property type="match status" value="1"/>
</dbReference>
<dbReference type="InterPro" id="IPR038718">
    <property type="entry name" value="SNF2-like_sf"/>
</dbReference>
<keyword evidence="1" id="KW-0378">Hydrolase</keyword>
<dbReference type="SUPFAM" id="SSF52540">
    <property type="entry name" value="P-loop containing nucleoside triphosphate hydrolases"/>
    <property type="match status" value="2"/>
</dbReference>
<dbReference type="SMART" id="SM00490">
    <property type="entry name" value="HELICc"/>
    <property type="match status" value="1"/>
</dbReference>
<sequence length="868" mass="98107">MEERKINRESISFIFTAEGFLPDPSVNEGQQDSLNQWSGGGEIQQLYQLGLSGTQGKASLSMAFLYKVSRAFFQELTALPELELAREAVKVPLTKETEEQLLQAVPFTVGSEYITARWLSNLFGKLQQTFAAEIAAYDGSVENYLAEKSQALHVPERVFFHLVENKDDTYPFAFLATYATRTEDGKVQHVPLQYALTEYRGKREKLLELLACLNRAAEVSQLIAEFVEKGELFHPLRLTAEEAYTLLKQVEEIEKTGILCRIPNWWKRRASAVSLSLSLGDDKPSMLGFDTLISMKPKLTVGGVPLTEADIRKLLKQTEGLAFLKGKWVEVDHERLKKLLEEVESGGGEMTLMEAIRMESGIQERQADVGPLVSNGKWLSGLLQSLRNPEKIRKSKPPATLHAVLRPYQLNGYVWLNYMDRLGFGACLADDMGLGKTIQVLAYLEKLRQKNRGGRALLIVPASLLGNWQKEAEKFVPAMKYHVLHGKPVPVLGAQLAEETAFLTITTYGMAARIKELAEPQWDCIILDEAQAIKNPLTNQTKAIKKLKGRMRIAMTGTPIENDLSNLWSLFDFLNKGLLGTSGEFKKFNKRLQEHPENYARLKSMIAPFMLRRVKTDKRIIADLPEKMETVDYVELSRKQVVLYRKVVEDMEHRILNSEGMERRGVVLATIMKLKQICNHPDQYLGQETFAASDSGKFAVLRELCETIYEKRERVLVFTQFKEITEYLAAFLRGIFHLDGYVLHGGTPVAKRGKIVEAFQGEEYVPFIVLSVKAGGTGLNLTKANHVIHFDRWWNPAVENQATDRAFRIGQTKNVMVHKLTCQGTIEEKIHAVIESKRELAENVIGSGGEKWITELGNDELMKLLRLE</sequence>
<organism evidence="4 5">
    <name type="scientific">Zhenpiania hominis</name>
    <dbReference type="NCBI Taxonomy" id="2763644"/>
    <lineage>
        <taxon>Bacteria</taxon>
        <taxon>Bacillati</taxon>
        <taxon>Bacillota</taxon>
        <taxon>Clostridia</taxon>
        <taxon>Peptostreptococcales</taxon>
        <taxon>Anaerovoracaceae</taxon>
        <taxon>Zhenpiania</taxon>
    </lineage>
</organism>
<evidence type="ECO:0000259" key="3">
    <source>
        <dbReference type="PROSITE" id="PS51194"/>
    </source>
</evidence>
<keyword evidence="4" id="KW-0067">ATP-binding</keyword>
<dbReference type="FunFam" id="3.40.50.300:FF:000533">
    <property type="entry name" value="Helicase, Snf2 family"/>
    <property type="match status" value="1"/>
</dbReference>
<dbReference type="PROSITE" id="PS51192">
    <property type="entry name" value="HELICASE_ATP_BIND_1"/>
    <property type="match status" value="1"/>
</dbReference>